<dbReference type="GeneID" id="98339463"/>
<evidence type="ECO:0000313" key="2">
    <source>
        <dbReference type="Proteomes" id="UP000245754"/>
    </source>
</evidence>
<organism evidence="1 2">
    <name type="scientific">Cupriavidus plantarum</name>
    <dbReference type="NCBI Taxonomy" id="942865"/>
    <lineage>
        <taxon>Bacteria</taxon>
        <taxon>Pseudomonadati</taxon>
        <taxon>Pseudomonadota</taxon>
        <taxon>Betaproteobacteria</taxon>
        <taxon>Burkholderiales</taxon>
        <taxon>Burkholderiaceae</taxon>
        <taxon>Cupriavidus</taxon>
    </lineage>
</organism>
<proteinExistence type="predicted"/>
<gene>
    <name evidence="1" type="ORF">C7419_1011980</name>
</gene>
<dbReference type="Proteomes" id="UP000245754">
    <property type="component" value="Unassembled WGS sequence"/>
</dbReference>
<protein>
    <submittedName>
        <fullName evidence="1">Uncharacterized protein</fullName>
    </submittedName>
</protein>
<dbReference type="EMBL" id="QGGT01000001">
    <property type="protein sequence ID" value="PWK38090.1"/>
    <property type="molecule type" value="Genomic_DNA"/>
</dbReference>
<name>A0A316FKD3_9BURK</name>
<accession>A0A316FKD3</accession>
<evidence type="ECO:0000313" key="1">
    <source>
        <dbReference type="EMBL" id="PWK38090.1"/>
    </source>
</evidence>
<keyword evidence="2" id="KW-1185">Reference proteome</keyword>
<dbReference type="AlphaFoldDB" id="A0A316FKD3"/>
<sequence>MTNASLVERLDGVKLTVVTMTTRRVVAVCEIEGAQERARAIMTMSREFGVADDIVATHLQTANDVLCERRLAMRSMTVYQDLDTGTLRVRVAVPVPGVRQLYELNMALAAKQLGRGLIPTSLFDVVFAA</sequence>
<dbReference type="RefSeq" id="WP_109581724.1">
    <property type="nucleotide sequence ID" value="NZ_CAJPUX010000001.1"/>
</dbReference>
<reference evidence="1 2" key="1">
    <citation type="submission" date="2018-05" db="EMBL/GenBank/DDBJ databases">
        <title>Genomic Encyclopedia of Type Strains, Phase IV (KMG-V): Genome sequencing to study the core and pangenomes of soil and plant-associated prokaryotes.</title>
        <authorList>
            <person name="Whitman W."/>
        </authorList>
    </citation>
    <scope>NUCLEOTIDE SEQUENCE [LARGE SCALE GENOMIC DNA]</scope>
    <source>
        <strain evidence="1 2">SLV-132</strain>
    </source>
</reference>
<comment type="caution">
    <text evidence="1">The sequence shown here is derived from an EMBL/GenBank/DDBJ whole genome shotgun (WGS) entry which is preliminary data.</text>
</comment>